<keyword evidence="3" id="KW-1185">Reference proteome</keyword>
<evidence type="ECO:0000256" key="1">
    <source>
        <dbReference type="SAM" id="MobiDB-lite"/>
    </source>
</evidence>
<dbReference type="Proteomes" id="UP000305067">
    <property type="component" value="Unassembled WGS sequence"/>
</dbReference>
<feature type="region of interest" description="Disordered" evidence="1">
    <location>
        <begin position="127"/>
        <end position="146"/>
    </location>
</feature>
<dbReference type="EMBL" id="ML178845">
    <property type="protein sequence ID" value="TFK97643.1"/>
    <property type="molecule type" value="Genomic_DNA"/>
</dbReference>
<evidence type="ECO:0000313" key="3">
    <source>
        <dbReference type="Proteomes" id="UP000305067"/>
    </source>
</evidence>
<evidence type="ECO:0000313" key="2">
    <source>
        <dbReference type="EMBL" id="TFK97643.1"/>
    </source>
</evidence>
<proteinExistence type="predicted"/>
<reference evidence="2 3" key="1">
    <citation type="journal article" date="2019" name="Nat. Ecol. Evol.">
        <title>Megaphylogeny resolves global patterns of mushroom evolution.</title>
        <authorList>
            <person name="Varga T."/>
            <person name="Krizsan K."/>
            <person name="Foldi C."/>
            <person name="Dima B."/>
            <person name="Sanchez-Garcia M."/>
            <person name="Sanchez-Ramirez S."/>
            <person name="Szollosi G.J."/>
            <person name="Szarkandi J.G."/>
            <person name="Papp V."/>
            <person name="Albert L."/>
            <person name="Andreopoulos W."/>
            <person name="Angelini C."/>
            <person name="Antonin V."/>
            <person name="Barry K.W."/>
            <person name="Bougher N.L."/>
            <person name="Buchanan P."/>
            <person name="Buyck B."/>
            <person name="Bense V."/>
            <person name="Catcheside P."/>
            <person name="Chovatia M."/>
            <person name="Cooper J."/>
            <person name="Damon W."/>
            <person name="Desjardin D."/>
            <person name="Finy P."/>
            <person name="Geml J."/>
            <person name="Haridas S."/>
            <person name="Hughes K."/>
            <person name="Justo A."/>
            <person name="Karasinski D."/>
            <person name="Kautmanova I."/>
            <person name="Kiss B."/>
            <person name="Kocsube S."/>
            <person name="Kotiranta H."/>
            <person name="LaButti K.M."/>
            <person name="Lechner B.E."/>
            <person name="Liimatainen K."/>
            <person name="Lipzen A."/>
            <person name="Lukacs Z."/>
            <person name="Mihaltcheva S."/>
            <person name="Morgado L.N."/>
            <person name="Niskanen T."/>
            <person name="Noordeloos M.E."/>
            <person name="Ohm R.A."/>
            <person name="Ortiz-Santana B."/>
            <person name="Ovrebo C."/>
            <person name="Racz N."/>
            <person name="Riley R."/>
            <person name="Savchenko A."/>
            <person name="Shiryaev A."/>
            <person name="Soop K."/>
            <person name="Spirin V."/>
            <person name="Szebenyi C."/>
            <person name="Tomsovsky M."/>
            <person name="Tulloss R.E."/>
            <person name="Uehling J."/>
            <person name="Grigoriev I.V."/>
            <person name="Vagvolgyi C."/>
            <person name="Papp T."/>
            <person name="Martin F.M."/>
            <person name="Miettinen O."/>
            <person name="Hibbett D.S."/>
            <person name="Nagy L.G."/>
        </authorList>
    </citation>
    <scope>NUCLEOTIDE SEQUENCE [LARGE SCALE GENOMIC DNA]</scope>
    <source>
        <strain evidence="2 3">CBS 309.79</strain>
    </source>
</reference>
<accession>A0A5C3QH75</accession>
<organism evidence="2 3">
    <name type="scientific">Pterulicium gracile</name>
    <dbReference type="NCBI Taxonomy" id="1884261"/>
    <lineage>
        <taxon>Eukaryota</taxon>
        <taxon>Fungi</taxon>
        <taxon>Dikarya</taxon>
        <taxon>Basidiomycota</taxon>
        <taxon>Agaricomycotina</taxon>
        <taxon>Agaricomycetes</taxon>
        <taxon>Agaricomycetidae</taxon>
        <taxon>Agaricales</taxon>
        <taxon>Pleurotineae</taxon>
        <taxon>Pterulaceae</taxon>
        <taxon>Pterulicium</taxon>
    </lineage>
</organism>
<feature type="region of interest" description="Disordered" evidence="1">
    <location>
        <begin position="151"/>
        <end position="172"/>
    </location>
</feature>
<gene>
    <name evidence="2" type="ORF">BDV98DRAFT_253002</name>
</gene>
<protein>
    <submittedName>
        <fullName evidence="2">Uncharacterized protein</fullName>
    </submittedName>
</protein>
<feature type="compositionally biased region" description="Polar residues" evidence="1">
    <location>
        <begin position="127"/>
        <end position="142"/>
    </location>
</feature>
<sequence length="186" mass="20500">MSEYPLPRHTCADLFEYRLLLAQAVSAAHLMGETMKSLGAFKQAEGNITVDQRYLMMRAHGLTQLAQRFAVFWCLSTRLLQATITRPSSSQAQFSQGAPAYLSAATEPQSLPVILRASSHPFRMPSTIASQSLDSNSQNYGLSQRARRSCDLTSQPALHHRPDSTQCNTDPSVVGTISITQQPLYV</sequence>
<dbReference type="AlphaFoldDB" id="A0A5C3QH75"/>
<name>A0A5C3QH75_9AGAR</name>